<dbReference type="PANTHER" id="PTHR24567">
    <property type="entry name" value="CRP FAMILY TRANSCRIPTIONAL REGULATORY PROTEIN"/>
    <property type="match status" value="1"/>
</dbReference>
<dbReference type="InterPro" id="IPR000595">
    <property type="entry name" value="cNMP-bd_dom"/>
</dbReference>
<keyword evidence="7" id="KW-1185">Reference proteome</keyword>
<accession>A0ABY5Y1I1</accession>
<dbReference type="EMBL" id="CP065938">
    <property type="protein sequence ID" value="UWX05863.1"/>
    <property type="molecule type" value="Genomic_DNA"/>
</dbReference>
<feature type="domain" description="HTH crp-type" evidence="5">
    <location>
        <begin position="147"/>
        <end position="219"/>
    </location>
</feature>
<dbReference type="Proteomes" id="UP001058120">
    <property type="component" value="Chromosome"/>
</dbReference>
<organism evidence="6 7">
    <name type="scientific">Taurinivorans muris</name>
    <dbReference type="NCBI Taxonomy" id="2787751"/>
    <lineage>
        <taxon>Bacteria</taxon>
        <taxon>Pseudomonadati</taxon>
        <taxon>Thermodesulfobacteriota</taxon>
        <taxon>Desulfovibrionia</taxon>
        <taxon>Desulfovibrionales</taxon>
        <taxon>Desulfovibrionaceae</taxon>
        <taxon>Taurinivorans</taxon>
    </lineage>
</organism>
<evidence type="ECO:0000256" key="1">
    <source>
        <dbReference type="ARBA" id="ARBA00023015"/>
    </source>
</evidence>
<sequence>MDKDKEKSIHEFSQISSNMQEWDKYLHLAVKIKRAKGQELFESGEIWNKLYLLQTGEVKLIRLSNDGKEKILWRGIAPCLLGEGPFFDGLPTLSFFVITKPSVLYSFSAETVYSVLLKDPLIVTSILRNLSQKVRLNINQNCCLSFSELSSRICMYLYQRMHISENRKQFYAVPELTQQDLANHLSVHRVTLNKTLRFLEQQGITGPYNRKLTYILDVDSFLNLIQS</sequence>
<name>A0ABY5Y1I1_9BACT</name>
<dbReference type="Gene3D" id="2.60.120.10">
    <property type="entry name" value="Jelly Rolls"/>
    <property type="match status" value="1"/>
</dbReference>
<evidence type="ECO:0000259" key="5">
    <source>
        <dbReference type="PROSITE" id="PS51063"/>
    </source>
</evidence>
<evidence type="ECO:0000313" key="7">
    <source>
        <dbReference type="Proteomes" id="UP001058120"/>
    </source>
</evidence>
<feature type="domain" description="Cyclic nucleotide-binding" evidence="4">
    <location>
        <begin position="37"/>
        <end position="133"/>
    </location>
</feature>
<dbReference type="InterPro" id="IPR036388">
    <property type="entry name" value="WH-like_DNA-bd_sf"/>
</dbReference>
<evidence type="ECO:0000256" key="3">
    <source>
        <dbReference type="ARBA" id="ARBA00023163"/>
    </source>
</evidence>
<gene>
    <name evidence="6" type="ORF">JBF11_00595</name>
</gene>
<dbReference type="PANTHER" id="PTHR24567:SF26">
    <property type="entry name" value="REGULATORY PROTEIN YEIL"/>
    <property type="match status" value="1"/>
</dbReference>
<evidence type="ECO:0000259" key="4">
    <source>
        <dbReference type="PROSITE" id="PS50042"/>
    </source>
</evidence>
<dbReference type="SUPFAM" id="SSF51206">
    <property type="entry name" value="cAMP-binding domain-like"/>
    <property type="match status" value="1"/>
</dbReference>
<dbReference type="Pfam" id="PF13545">
    <property type="entry name" value="HTH_Crp_2"/>
    <property type="match status" value="1"/>
</dbReference>
<evidence type="ECO:0000313" key="6">
    <source>
        <dbReference type="EMBL" id="UWX05863.1"/>
    </source>
</evidence>
<keyword evidence="2" id="KW-0238">DNA-binding</keyword>
<dbReference type="CDD" id="cd00038">
    <property type="entry name" value="CAP_ED"/>
    <property type="match status" value="1"/>
</dbReference>
<proteinExistence type="predicted"/>
<dbReference type="PROSITE" id="PS51063">
    <property type="entry name" value="HTH_CRP_2"/>
    <property type="match status" value="1"/>
</dbReference>
<reference evidence="6" key="1">
    <citation type="submission" date="2020-12" db="EMBL/GenBank/DDBJ databases">
        <title>Taurinivorans muris gen. nov., sp. nov., fundamental and realized metabolic niche of a ubiquitous sulfidogenic bacterium in the murine intestine.</title>
        <authorList>
            <person name="Ye H."/>
            <person name="Hanson B.T."/>
            <person name="Loy A."/>
        </authorList>
    </citation>
    <scope>NUCLEOTIDE SEQUENCE</scope>
    <source>
        <strain evidence="6">LT0009</strain>
    </source>
</reference>
<dbReference type="SUPFAM" id="SSF46785">
    <property type="entry name" value="Winged helix' DNA-binding domain"/>
    <property type="match status" value="1"/>
</dbReference>
<dbReference type="Gene3D" id="1.10.10.10">
    <property type="entry name" value="Winged helix-like DNA-binding domain superfamily/Winged helix DNA-binding domain"/>
    <property type="match status" value="1"/>
</dbReference>
<dbReference type="InterPro" id="IPR012318">
    <property type="entry name" value="HTH_CRP"/>
</dbReference>
<protein>
    <submittedName>
        <fullName evidence="6">Crp/Fnr family transcriptional regulator</fullName>
    </submittedName>
</protein>
<keyword evidence="1" id="KW-0805">Transcription regulation</keyword>
<dbReference type="InterPro" id="IPR018490">
    <property type="entry name" value="cNMP-bd_dom_sf"/>
</dbReference>
<evidence type="ECO:0000256" key="2">
    <source>
        <dbReference type="ARBA" id="ARBA00023125"/>
    </source>
</evidence>
<dbReference type="InterPro" id="IPR050397">
    <property type="entry name" value="Env_Response_Regulators"/>
</dbReference>
<dbReference type="PROSITE" id="PS50042">
    <property type="entry name" value="CNMP_BINDING_3"/>
    <property type="match status" value="1"/>
</dbReference>
<dbReference type="RefSeq" id="WP_334315454.1">
    <property type="nucleotide sequence ID" value="NZ_CP065938.1"/>
</dbReference>
<dbReference type="Pfam" id="PF00027">
    <property type="entry name" value="cNMP_binding"/>
    <property type="match status" value="1"/>
</dbReference>
<dbReference type="InterPro" id="IPR014710">
    <property type="entry name" value="RmlC-like_jellyroll"/>
</dbReference>
<dbReference type="InterPro" id="IPR036390">
    <property type="entry name" value="WH_DNA-bd_sf"/>
</dbReference>
<keyword evidence="3" id="KW-0804">Transcription</keyword>